<dbReference type="Pfam" id="PF02086">
    <property type="entry name" value="MethyltransfD12"/>
    <property type="match status" value="1"/>
</dbReference>
<dbReference type="GO" id="GO:0009007">
    <property type="term" value="F:site-specific DNA-methyltransferase (adenine-specific) activity"/>
    <property type="evidence" value="ECO:0007669"/>
    <property type="project" value="UniProtKB-EC"/>
</dbReference>
<keyword evidence="4" id="KW-0949">S-adenosyl-L-methionine</keyword>
<comment type="caution">
    <text evidence="6">The sequence shown here is derived from an EMBL/GenBank/DDBJ whole genome shotgun (WGS) entry which is preliminary data.</text>
</comment>
<dbReference type="GO" id="GO:0032259">
    <property type="term" value="P:methylation"/>
    <property type="evidence" value="ECO:0007669"/>
    <property type="project" value="UniProtKB-KW"/>
</dbReference>
<dbReference type="InterPro" id="IPR002052">
    <property type="entry name" value="DNA_methylase_N6_adenine_CS"/>
</dbReference>
<protein>
    <recommendedName>
        <fullName evidence="1">site-specific DNA-methyltransferase (adenine-specific)</fullName>
        <ecNumber evidence="1">2.1.1.72</ecNumber>
    </recommendedName>
</protein>
<dbReference type="Proteomes" id="UP001253545">
    <property type="component" value="Unassembled WGS sequence"/>
</dbReference>
<evidence type="ECO:0000256" key="1">
    <source>
        <dbReference type="ARBA" id="ARBA00011900"/>
    </source>
</evidence>
<dbReference type="InterPro" id="IPR012327">
    <property type="entry name" value="MeTrfase_D12"/>
</dbReference>
<keyword evidence="2 6" id="KW-0489">Methyltransferase</keyword>
<dbReference type="SUPFAM" id="SSF53335">
    <property type="entry name" value="S-adenosyl-L-methionine-dependent methyltransferases"/>
    <property type="match status" value="1"/>
</dbReference>
<evidence type="ECO:0000256" key="2">
    <source>
        <dbReference type="ARBA" id="ARBA00022603"/>
    </source>
</evidence>
<dbReference type="EMBL" id="JAVRHX010000003">
    <property type="protein sequence ID" value="MDT0595552.1"/>
    <property type="molecule type" value="Genomic_DNA"/>
</dbReference>
<sequence>MSNNETTLAGYNGLCRYNKSGGYNVPFGRYKRPYFPLDEIRTFAQRAKYASFHQGDFSFAFEKLNKGDVIYCDPPYSPINKTASFTAYSGTNFDVDDHKRLVDLAERAKHSGVTTIISNHCLPDTLSLYIKADKIVKFDVARTISCNGKIRKSCKELMAVYTP</sequence>
<evidence type="ECO:0000256" key="5">
    <source>
        <dbReference type="ARBA" id="ARBA00047942"/>
    </source>
</evidence>
<dbReference type="InterPro" id="IPR029063">
    <property type="entry name" value="SAM-dependent_MTases_sf"/>
</dbReference>
<organism evidence="6 7">
    <name type="scientific">Glaciecola petra</name>
    <dbReference type="NCBI Taxonomy" id="3075602"/>
    <lineage>
        <taxon>Bacteria</taxon>
        <taxon>Pseudomonadati</taxon>
        <taxon>Pseudomonadota</taxon>
        <taxon>Gammaproteobacteria</taxon>
        <taxon>Alteromonadales</taxon>
        <taxon>Alteromonadaceae</taxon>
        <taxon>Glaciecola</taxon>
    </lineage>
</organism>
<dbReference type="PANTHER" id="PTHR30481:SF3">
    <property type="entry name" value="DNA ADENINE METHYLASE"/>
    <property type="match status" value="1"/>
</dbReference>
<comment type="catalytic activity">
    <reaction evidence="5">
        <text>a 2'-deoxyadenosine in DNA + S-adenosyl-L-methionine = an N(6)-methyl-2'-deoxyadenosine in DNA + S-adenosyl-L-homocysteine + H(+)</text>
        <dbReference type="Rhea" id="RHEA:15197"/>
        <dbReference type="Rhea" id="RHEA-COMP:12418"/>
        <dbReference type="Rhea" id="RHEA-COMP:12419"/>
        <dbReference type="ChEBI" id="CHEBI:15378"/>
        <dbReference type="ChEBI" id="CHEBI:57856"/>
        <dbReference type="ChEBI" id="CHEBI:59789"/>
        <dbReference type="ChEBI" id="CHEBI:90615"/>
        <dbReference type="ChEBI" id="CHEBI:90616"/>
        <dbReference type="EC" id="2.1.1.72"/>
    </reaction>
</comment>
<gene>
    <name evidence="6" type="ORF">RM552_11900</name>
</gene>
<dbReference type="EC" id="2.1.1.72" evidence="1"/>
<evidence type="ECO:0000313" key="6">
    <source>
        <dbReference type="EMBL" id="MDT0595552.1"/>
    </source>
</evidence>
<name>A0ABU2ZVV6_9ALTE</name>
<keyword evidence="7" id="KW-1185">Reference proteome</keyword>
<keyword evidence="3 6" id="KW-0808">Transferase</keyword>
<evidence type="ECO:0000256" key="4">
    <source>
        <dbReference type="ARBA" id="ARBA00022691"/>
    </source>
</evidence>
<dbReference type="PANTHER" id="PTHR30481">
    <property type="entry name" value="DNA ADENINE METHYLASE"/>
    <property type="match status" value="1"/>
</dbReference>
<evidence type="ECO:0000256" key="3">
    <source>
        <dbReference type="ARBA" id="ARBA00022679"/>
    </source>
</evidence>
<dbReference type="PROSITE" id="PS00092">
    <property type="entry name" value="N6_MTASE"/>
    <property type="match status" value="1"/>
</dbReference>
<dbReference type="Gene3D" id="3.40.50.150">
    <property type="entry name" value="Vaccinia Virus protein VP39"/>
    <property type="match status" value="1"/>
</dbReference>
<reference evidence="6 7" key="1">
    <citation type="submission" date="2023-09" db="EMBL/GenBank/DDBJ databases">
        <authorList>
            <person name="Rey-Velasco X."/>
        </authorList>
    </citation>
    <scope>NUCLEOTIDE SEQUENCE [LARGE SCALE GENOMIC DNA]</scope>
    <source>
        <strain evidence="6 7">P117</strain>
    </source>
</reference>
<dbReference type="RefSeq" id="WP_311369279.1">
    <property type="nucleotide sequence ID" value="NZ_JAVRHX010000003.1"/>
</dbReference>
<dbReference type="NCBIfam" id="TIGR00571">
    <property type="entry name" value="dam"/>
    <property type="match status" value="1"/>
</dbReference>
<proteinExistence type="predicted"/>
<accession>A0ABU2ZVV6</accession>
<evidence type="ECO:0000313" key="7">
    <source>
        <dbReference type="Proteomes" id="UP001253545"/>
    </source>
</evidence>